<dbReference type="Gene3D" id="3.30.1330.30">
    <property type="match status" value="1"/>
</dbReference>
<evidence type="ECO:0000259" key="4">
    <source>
        <dbReference type="Pfam" id="PF01248"/>
    </source>
</evidence>
<dbReference type="InterPro" id="IPR001921">
    <property type="entry name" value="Ribosomal_eL8_euk"/>
</dbReference>
<evidence type="ECO:0000313" key="5">
    <source>
        <dbReference type="EMBL" id="CAL6009972.1"/>
    </source>
</evidence>
<dbReference type="PANTHER" id="PTHR23105">
    <property type="entry name" value="RIBOSOMAL PROTEIN L7AE FAMILY MEMBER"/>
    <property type="match status" value="1"/>
</dbReference>
<name>A0ABP1I630_9EUKA</name>
<dbReference type="Proteomes" id="UP001642409">
    <property type="component" value="Unassembled WGS sequence"/>
</dbReference>
<dbReference type="SUPFAM" id="SSF55315">
    <property type="entry name" value="L30e-like"/>
    <property type="match status" value="1"/>
</dbReference>
<keyword evidence="3" id="KW-0687">Ribonucleoprotein</keyword>
<evidence type="ECO:0000256" key="2">
    <source>
        <dbReference type="ARBA" id="ARBA00022980"/>
    </source>
</evidence>
<dbReference type="InterPro" id="IPR050257">
    <property type="entry name" value="eL8/uL1-like"/>
</dbReference>
<evidence type="ECO:0000256" key="3">
    <source>
        <dbReference type="ARBA" id="ARBA00023274"/>
    </source>
</evidence>
<comment type="similarity">
    <text evidence="1">Belongs to the eukaryotic ribosomal protein eL8 family.</text>
</comment>
<organism evidence="5 6">
    <name type="scientific">Hexamita inflata</name>
    <dbReference type="NCBI Taxonomy" id="28002"/>
    <lineage>
        <taxon>Eukaryota</taxon>
        <taxon>Metamonada</taxon>
        <taxon>Diplomonadida</taxon>
        <taxon>Hexamitidae</taxon>
        <taxon>Hexamitinae</taxon>
        <taxon>Hexamita</taxon>
    </lineage>
</organism>
<protein>
    <submittedName>
        <fullName evidence="5">HIN_027727</fullName>
    </submittedName>
</protein>
<reference evidence="5 6" key="1">
    <citation type="submission" date="2024-07" db="EMBL/GenBank/DDBJ databases">
        <authorList>
            <person name="Akdeniz Z."/>
        </authorList>
    </citation>
    <scope>NUCLEOTIDE SEQUENCE [LARGE SCALE GENOMIC DNA]</scope>
</reference>
<sequence length="446" mass="51723">MEFTFKFISKAQCEILLFQVNVQSIVLYVSLHFTHQYSQIASYTQRIRNEGVEANENQIHDLARIQYYTQILAYAFNYSLQIRTIYAYLQINHTYYDQNSAENVSLQHLFLQIDISGWSDICYCVYRICETSQNPTPLLVPMQPQLAKLAIQAKEEIAPRDITRYVKYPRYIRVQRQKVILQQRMKVPPTVNFFYNPVNKNLNTELLAFAKKYAVETKEVRKARIAKAAEAKTETKAPVELTTGLNAVTTAIERKQAKLVLIACDVDPLELVLYLPTLAHKMQVPFAIVRTKALLGELVHVKNCTCVAITEVKNEDSAALKALIEKCNAEVDYKHASKTYGGNTRSERSINKEAAKKNHKWINQPKYSFKLYIFRILHTLLLVAVKQSNNVTISNRVLSQNFQPYSFCFVLNFYQFFYCQSMLQYKVYTITYIIQQMQLESQSLQL</sequence>
<accession>A0ABP1I630</accession>
<feature type="domain" description="Ribosomal protein eL8/eL30/eS12/Gadd45" evidence="4">
    <location>
        <begin position="235"/>
        <end position="319"/>
    </location>
</feature>
<dbReference type="InterPro" id="IPR004038">
    <property type="entry name" value="Ribosomal_eL8/eL30/eS12/Gad45"/>
</dbReference>
<gene>
    <name evidence="5" type="ORF">HINF_LOCUS21862</name>
</gene>
<dbReference type="EMBL" id="CAXDID020000060">
    <property type="protein sequence ID" value="CAL6009972.1"/>
    <property type="molecule type" value="Genomic_DNA"/>
</dbReference>
<dbReference type="PRINTS" id="PR00881">
    <property type="entry name" value="L7ARS6FAMILY"/>
</dbReference>
<keyword evidence="2" id="KW-0689">Ribosomal protein</keyword>
<comment type="caution">
    <text evidence="5">The sequence shown here is derived from an EMBL/GenBank/DDBJ whole genome shotgun (WGS) entry which is preliminary data.</text>
</comment>
<evidence type="ECO:0000313" key="6">
    <source>
        <dbReference type="Proteomes" id="UP001642409"/>
    </source>
</evidence>
<evidence type="ECO:0000256" key="1">
    <source>
        <dbReference type="ARBA" id="ARBA00007337"/>
    </source>
</evidence>
<dbReference type="Pfam" id="PF01248">
    <property type="entry name" value="Ribosomal_L7Ae"/>
    <property type="match status" value="1"/>
</dbReference>
<dbReference type="PRINTS" id="PR00882">
    <property type="entry name" value="RIBOSOMALL7A"/>
</dbReference>
<proteinExistence type="inferred from homology"/>
<dbReference type="InterPro" id="IPR018492">
    <property type="entry name" value="Ribosomal_eL8/Nhp2"/>
</dbReference>
<dbReference type="InterPro" id="IPR029064">
    <property type="entry name" value="Ribosomal_eL30-like_sf"/>
</dbReference>
<keyword evidence="6" id="KW-1185">Reference proteome</keyword>